<dbReference type="PRINTS" id="PR00081">
    <property type="entry name" value="GDHRDH"/>
</dbReference>
<gene>
    <name evidence="3" type="ORF">CEUTPL_LOCUS10361</name>
</gene>
<reference evidence="3" key="1">
    <citation type="submission" date="2022-01" db="EMBL/GenBank/DDBJ databases">
        <authorList>
            <person name="King R."/>
        </authorList>
    </citation>
    <scope>NUCLEOTIDE SEQUENCE</scope>
</reference>
<organism evidence="3 4">
    <name type="scientific">Ceutorhynchus assimilis</name>
    <name type="common">cabbage seed weevil</name>
    <dbReference type="NCBI Taxonomy" id="467358"/>
    <lineage>
        <taxon>Eukaryota</taxon>
        <taxon>Metazoa</taxon>
        <taxon>Ecdysozoa</taxon>
        <taxon>Arthropoda</taxon>
        <taxon>Hexapoda</taxon>
        <taxon>Insecta</taxon>
        <taxon>Pterygota</taxon>
        <taxon>Neoptera</taxon>
        <taxon>Endopterygota</taxon>
        <taxon>Coleoptera</taxon>
        <taxon>Polyphaga</taxon>
        <taxon>Cucujiformia</taxon>
        <taxon>Curculionidae</taxon>
        <taxon>Ceutorhynchinae</taxon>
        <taxon>Ceutorhynchus</taxon>
    </lineage>
</organism>
<feature type="signal peptide" evidence="2">
    <location>
        <begin position="1"/>
        <end position="21"/>
    </location>
</feature>
<evidence type="ECO:0000256" key="1">
    <source>
        <dbReference type="ARBA" id="ARBA00023002"/>
    </source>
</evidence>
<keyword evidence="4" id="KW-1185">Reference proteome</keyword>
<keyword evidence="2" id="KW-0732">Signal</keyword>
<dbReference type="Pfam" id="PF00106">
    <property type="entry name" value="adh_short"/>
    <property type="match status" value="1"/>
</dbReference>
<dbReference type="PANTHER" id="PTHR43157:SF31">
    <property type="entry name" value="PHOSPHATIDYLINOSITOL-GLYCAN BIOSYNTHESIS CLASS F PROTEIN"/>
    <property type="match status" value="1"/>
</dbReference>
<evidence type="ECO:0000313" key="4">
    <source>
        <dbReference type="Proteomes" id="UP001152799"/>
    </source>
</evidence>
<dbReference type="Gene3D" id="3.40.50.720">
    <property type="entry name" value="NAD(P)-binding Rossmann-like Domain"/>
    <property type="match status" value="1"/>
</dbReference>
<dbReference type="CDD" id="cd05327">
    <property type="entry name" value="retinol-DH_like_SDR_c_like"/>
    <property type="match status" value="1"/>
</dbReference>
<dbReference type="Proteomes" id="UP001152799">
    <property type="component" value="Chromosome 6"/>
</dbReference>
<dbReference type="SUPFAM" id="SSF51735">
    <property type="entry name" value="NAD(P)-binding Rossmann-fold domains"/>
    <property type="match status" value="1"/>
</dbReference>
<evidence type="ECO:0000256" key="2">
    <source>
        <dbReference type="SAM" id="SignalP"/>
    </source>
</evidence>
<accession>A0A9N9MS51</accession>
<dbReference type="AlphaFoldDB" id="A0A9N9MS51"/>
<keyword evidence="1" id="KW-0560">Oxidoreductase</keyword>
<name>A0A9N9MS51_9CUCU</name>
<sequence length="319" mass="36052">MIHPIAYCILPTILLLVAVRKYRESKWGKCKNKVKLDGKIALVTGANSGIGFEIAKELAARNAQVILACRSLKKAQSSADKIKKLLFNNPTLVPMELDLASLKSVKLFSEMVKEKFSEIHILINNAGVAYPKSQRLQTADGFEMHFGTNHLGHFYLTNLLESLVANGKGRVVVVASSLHEKGKLDIKAIQSLEFEDRENLYANSKLANVYFAQEFAKRSKDKGIKVYAICPGWVYTSLFRYSFKWYHLIMVAPVAFFFMRSAKQGSQTAIYCATEPSLENETGFLYRDCKKYNSKAIFYDKLATELWDESQNMVNAIMK</sequence>
<dbReference type="OrthoDB" id="191139at2759"/>
<evidence type="ECO:0000313" key="3">
    <source>
        <dbReference type="EMBL" id="CAG9769888.1"/>
    </source>
</evidence>
<proteinExistence type="predicted"/>
<dbReference type="GO" id="GO:0016491">
    <property type="term" value="F:oxidoreductase activity"/>
    <property type="evidence" value="ECO:0007669"/>
    <property type="project" value="UniProtKB-KW"/>
</dbReference>
<protein>
    <recommendedName>
        <fullName evidence="5">Retinol dehydrogenase 11</fullName>
    </recommendedName>
</protein>
<feature type="chain" id="PRO_5040173208" description="Retinol dehydrogenase 11" evidence="2">
    <location>
        <begin position="22"/>
        <end position="319"/>
    </location>
</feature>
<dbReference type="PANTHER" id="PTHR43157">
    <property type="entry name" value="PHOSPHATIDYLINOSITOL-GLYCAN BIOSYNTHESIS CLASS F PROTEIN-RELATED"/>
    <property type="match status" value="1"/>
</dbReference>
<dbReference type="InterPro" id="IPR036291">
    <property type="entry name" value="NAD(P)-bd_dom_sf"/>
</dbReference>
<dbReference type="InterPro" id="IPR002347">
    <property type="entry name" value="SDR_fam"/>
</dbReference>
<evidence type="ECO:0008006" key="5">
    <source>
        <dbReference type="Google" id="ProtNLM"/>
    </source>
</evidence>
<dbReference type="EMBL" id="OU892282">
    <property type="protein sequence ID" value="CAG9769888.1"/>
    <property type="molecule type" value="Genomic_DNA"/>
</dbReference>